<dbReference type="GO" id="GO:0005524">
    <property type="term" value="F:ATP binding"/>
    <property type="evidence" value="ECO:0007669"/>
    <property type="project" value="UniProtKB-KW"/>
</dbReference>
<organism evidence="8 9">
    <name type="scientific">Hypericibacter adhaerens</name>
    <dbReference type="NCBI Taxonomy" id="2602016"/>
    <lineage>
        <taxon>Bacteria</taxon>
        <taxon>Pseudomonadati</taxon>
        <taxon>Pseudomonadota</taxon>
        <taxon>Alphaproteobacteria</taxon>
        <taxon>Rhodospirillales</taxon>
        <taxon>Dongiaceae</taxon>
        <taxon>Hypericibacter</taxon>
    </lineage>
</organism>
<sequence length="309" mass="32736">MMRWRRMGGVSGPPAATRGRFQADLLAGLAPLIFLLLWSSGFGVAKAGLRHAEPLTFLSLRYGIIVLLFLPIFLILRPRLPATRKAWLHIAVVGFLIQSVYFGLAWIGLGLGVSAGVAAVISSTQPLLVALMAPRIAKERVGALRWVGLLLGAAGAVIVIAASASFSTDLDIGILCCAVATLGMAGGTLYQKRFVTEAHPVVVNLVHYAVGFVTIAPLALGFDSMKIDWTPDFILSLGWIVAANSVLAISLLLFMINRSEASRISALFFLVPPMAALFGWLLLGETLTLTACAGMAIAVAGVWLVSRSA</sequence>
<feature type="transmembrane region" description="Helical" evidence="6">
    <location>
        <begin position="234"/>
        <end position="257"/>
    </location>
</feature>
<gene>
    <name evidence="8" type="ORF">FRZ61_11930</name>
</gene>
<dbReference type="InterPro" id="IPR037185">
    <property type="entry name" value="EmrE-like"/>
</dbReference>
<dbReference type="AlphaFoldDB" id="A0A5J6MV08"/>
<name>A0A5J6MV08_9PROT</name>
<keyword evidence="9" id="KW-1185">Reference proteome</keyword>
<evidence type="ECO:0000256" key="6">
    <source>
        <dbReference type="SAM" id="Phobius"/>
    </source>
</evidence>
<evidence type="ECO:0000256" key="4">
    <source>
        <dbReference type="ARBA" id="ARBA00022989"/>
    </source>
</evidence>
<evidence type="ECO:0000313" key="8">
    <source>
        <dbReference type="EMBL" id="QEX21269.1"/>
    </source>
</evidence>
<dbReference type="InterPro" id="IPR050638">
    <property type="entry name" value="AA-Vitamin_Transporters"/>
</dbReference>
<dbReference type="PANTHER" id="PTHR32322">
    <property type="entry name" value="INNER MEMBRANE TRANSPORTER"/>
    <property type="match status" value="1"/>
</dbReference>
<keyword evidence="8" id="KW-0067">ATP-binding</keyword>
<comment type="similarity">
    <text evidence="2">Belongs to the EamA transporter family.</text>
</comment>
<dbReference type="KEGG" id="hadh:FRZ61_11930"/>
<evidence type="ECO:0000256" key="1">
    <source>
        <dbReference type="ARBA" id="ARBA00004141"/>
    </source>
</evidence>
<feature type="domain" description="EamA" evidence="7">
    <location>
        <begin position="172"/>
        <end position="306"/>
    </location>
</feature>
<feature type="transmembrane region" description="Helical" evidence="6">
    <location>
        <begin position="287"/>
        <end position="305"/>
    </location>
</feature>
<evidence type="ECO:0000259" key="7">
    <source>
        <dbReference type="Pfam" id="PF00892"/>
    </source>
</evidence>
<keyword evidence="8" id="KW-0547">Nucleotide-binding</keyword>
<keyword evidence="3 6" id="KW-0812">Transmembrane</keyword>
<dbReference type="InterPro" id="IPR000620">
    <property type="entry name" value="EamA_dom"/>
</dbReference>
<feature type="domain" description="EamA" evidence="7">
    <location>
        <begin position="32"/>
        <end position="160"/>
    </location>
</feature>
<dbReference type="EMBL" id="CP042582">
    <property type="protein sequence ID" value="QEX21269.1"/>
    <property type="molecule type" value="Genomic_DNA"/>
</dbReference>
<keyword evidence="5 6" id="KW-0472">Membrane</keyword>
<reference evidence="8 9" key="1">
    <citation type="submission" date="2019-08" db="EMBL/GenBank/DDBJ databases">
        <title>Hyperibacter terrae gen. nov., sp. nov. and Hyperibacter viscosus sp. nov., two new members in the family Rhodospirillaceae isolated from the rhizosphere of Hypericum perforatum.</title>
        <authorList>
            <person name="Noviana Z."/>
        </authorList>
    </citation>
    <scope>NUCLEOTIDE SEQUENCE [LARGE SCALE GENOMIC DNA]</scope>
    <source>
        <strain evidence="8 9">R5959</strain>
    </source>
</reference>
<evidence type="ECO:0000256" key="3">
    <source>
        <dbReference type="ARBA" id="ARBA00022692"/>
    </source>
</evidence>
<dbReference type="SUPFAM" id="SSF103481">
    <property type="entry name" value="Multidrug resistance efflux transporter EmrE"/>
    <property type="match status" value="2"/>
</dbReference>
<keyword evidence="4 6" id="KW-1133">Transmembrane helix</keyword>
<feature type="transmembrane region" description="Helical" evidence="6">
    <location>
        <begin position="202"/>
        <end position="222"/>
    </location>
</feature>
<feature type="transmembrane region" description="Helical" evidence="6">
    <location>
        <begin position="264"/>
        <end position="281"/>
    </location>
</feature>
<dbReference type="GO" id="GO:0016020">
    <property type="term" value="C:membrane"/>
    <property type="evidence" value="ECO:0007669"/>
    <property type="project" value="UniProtKB-SubCell"/>
</dbReference>
<dbReference type="PANTHER" id="PTHR32322:SF2">
    <property type="entry name" value="EAMA DOMAIN-CONTAINING PROTEIN"/>
    <property type="match status" value="1"/>
</dbReference>
<evidence type="ECO:0000256" key="2">
    <source>
        <dbReference type="ARBA" id="ARBA00007362"/>
    </source>
</evidence>
<feature type="transmembrane region" description="Helical" evidence="6">
    <location>
        <begin position="172"/>
        <end position="190"/>
    </location>
</feature>
<feature type="transmembrane region" description="Helical" evidence="6">
    <location>
        <begin position="115"/>
        <end position="134"/>
    </location>
</feature>
<protein>
    <submittedName>
        <fullName evidence="8">Peptide ABC transporter ATP-binding protein</fullName>
    </submittedName>
</protein>
<evidence type="ECO:0000256" key="5">
    <source>
        <dbReference type="ARBA" id="ARBA00023136"/>
    </source>
</evidence>
<feature type="transmembrane region" description="Helical" evidence="6">
    <location>
        <begin position="55"/>
        <end position="76"/>
    </location>
</feature>
<comment type="subcellular location">
    <subcellularLocation>
        <location evidence="1">Membrane</location>
        <topology evidence="1">Multi-pass membrane protein</topology>
    </subcellularLocation>
</comment>
<proteinExistence type="inferred from homology"/>
<dbReference type="Pfam" id="PF00892">
    <property type="entry name" value="EamA"/>
    <property type="match status" value="2"/>
</dbReference>
<feature type="transmembrane region" description="Helical" evidence="6">
    <location>
        <begin position="88"/>
        <end position="109"/>
    </location>
</feature>
<accession>A0A5J6MV08</accession>
<dbReference type="Proteomes" id="UP000325797">
    <property type="component" value="Chromosome"/>
</dbReference>
<evidence type="ECO:0000313" key="9">
    <source>
        <dbReference type="Proteomes" id="UP000325797"/>
    </source>
</evidence>
<feature type="transmembrane region" description="Helical" evidence="6">
    <location>
        <begin position="146"/>
        <end position="166"/>
    </location>
</feature>